<keyword evidence="4" id="KW-0433">Leucine-rich repeat</keyword>
<evidence type="ECO:0000256" key="4">
    <source>
        <dbReference type="ARBA" id="ARBA00022614"/>
    </source>
</evidence>
<reference evidence="6" key="1">
    <citation type="submission" date="2025-08" db="UniProtKB">
        <authorList>
            <consortium name="Ensembl"/>
        </authorList>
    </citation>
    <scope>IDENTIFICATION</scope>
</reference>
<proteinExistence type="predicted"/>
<accession>A0A3Q2CFC2</accession>
<evidence type="ECO:0000313" key="7">
    <source>
        <dbReference type="Proteomes" id="UP000265020"/>
    </source>
</evidence>
<evidence type="ECO:0000256" key="2">
    <source>
        <dbReference type="ARBA" id="ARBA00014223"/>
    </source>
</evidence>
<dbReference type="GO" id="GO:0005737">
    <property type="term" value="C:cytoplasm"/>
    <property type="evidence" value="ECO:0007669"/>
    <property type="project" value="UniProtKB-SubCell"/>
</dbReference>
<dbReference type="InterPro" id="IPR032675">
    <property type="entry name" value="LRR_dom_sf"/>
</dbReference>
<evidence type="ECO:0000313" key="6">
    <source>
        <dbReference type="Ensembl" id="ENSCVAP00000003759.1"/>
    </source>
</evidence>
<dbReference type="SUPFAM" id="SSF52075">
    <property type="entry name" value="Outer arm dynein light chain 1"/>
    <property type="match status" value="1"/>
</dbReference>
<dbReference type="AlphaFoldDB" id="A0A3Q2CFC2"/>
<keyword evidence="7" id="KW-1185">Reference proteome</keyword>
<keyword evidence="5" id="KW-0677">Repeat</keyword>
<dbReference type="Ensembl" id="ENSCVAT00000009497.1">
    <property type="protein sequence ID" value="ENSCVAP00000003759.1"/>
    <property type="gene ID" value="ENSCVAG00000005099.1"/>
</dbReference>
<dbReference type="Proteomes" id="UP000265020">
    <property type="component" value="Unassembled WGS sequence"/>
</dbReference>
<name>A0A3Q2CFC2_CYPVA</name>
<dbReference type="GeneTree" id="ENSGT00510000047925"/>
<keyword evidence="3" id="KW-0963">Cytoplasm</keyword>
<dbReference type="PROSITE" id="PS51450">
    <property type="entry name" value="LRR"/>
    <property type="match status" value="1"/>
</dbReference>
<sequence>MEYGPPVDLSFNGLFTVTEATWRDPRPGLRPLRTDSHNKYRTRALRLNYNNIKDLSDLEFTLNHFLVEPSMLGWLDLSFNKMTGIDDVLCQLNELRILYLHGNNIRYLNEVNKLSKLTHLHNLTLHGNAIDKHKGYRNHVVSVLPHLKRLDFSAVTKQERVLAKDWSTRRPGHKHNIPEVFYWI</sequence>
<comment type="subcellular location">
    <subcellularLocation>
        <location evidence="1">Cytoplasm</location>
    </subcellularLocation>
</comment>
<evidence type="ECO:0000256" key="5">
    <source>
        <dbReference type="ARBA" id="ARBA00022737"/>
    </source>
</evidence>
<reference evidence="6" key="2">
    <citation type="submission" date="2025-09" db="UniProtKB">
        <authorList>
            <consortium name="Ensembl"/>
        </authorList>
    </citation>
    <scope>IDENTIFICATION</scope>
</reference>
<organism evidence="6 7">
    <name type="scientific">Cyprinodon variegatus</name>
    <name type="common">Sheepshead minnow</name>
    <dbReference type="NCBI Taxonomy" id="28743"/>
    <lineage>
        <taxon>Eukaryota</taxon>
        <taxon>Metazoa</taxon>
        <taxon>Chordata</taxon>
        <taxon>Craniata</taxon>
        <taxon>Vertebrata</taxon>
        <taxon>Euteleostomi</taxon>
        <taxon>Actinopterygii</taxon>
        <taxon>Neopterygii</taxon>
        <taxon>Teleostei</taxon>
        <taxon>Neoteleostei</taxon>
        <taxon>Acanthomorphata</taxon>
        <taxon>Ovalentaria</taxon>
        <taxon>Atherinomorphae</taxon>
        <taxon>Cyprinodontiformes</taxon>
        <taxon>Cyprinodontidae</taxon>
        <taxon>Cyprinodon</taxon>
    </lineage>
</organism>
<evidence type="ECO:0000256" key="3">
    <source>
        <dbReference type="ARBA" id="ARBA00022490"/>
    </source>
</evidence>
<dbReference type="InterPro" id="IPR001611">
    <property type="entry name" value="Leu-rich_rpt"/>
</dbReference>
<protein>
    <recommendedName>
        <fullName evidence="2">Leucine-rich repeat-containing protein 51</fullName>
    </recommendedName>
</protein>
<dbReference type="Pfam" id="PF14580">
    <property type="entry name" value="LRR_9"/>
    <property type="match status" value="1"/>
</dbReference>
<dbReference type="Gene3D" id="3.80.10.10">
    <property type="entry name" value="Ribonuclease Inhibitor"/>
    <property type="match status" value="1"/>
</dbReference>
<dbReference type="PANTHER" id="PTHR46545">
    <property type="entry name" value="LEUCINE-RICH REPEAT-CONTAINING PROTEIN 51"/>
    <property type="match status" value="1"/>
</dbReference>
<dbReference type="PANTHER" id="PTHR46545:SF1">
    <property type="entry name" value="LEUCINE-RICH REPEAT-CONTAINING PROTEIN 51"/>
    <property type="match status" value="1"/>
</dbReference>
<dbReference type="OMA" id="RTERQEM"/>
<evidence type="ECO:0000256" key="1">
    <source>
        <dbReference type="ARBA" id="ARBA00004496"/>
    </source>
</evidence>